<sequence>MELYKSFLLFCFLALVALQQSVTALPIPRSRLPAPAPKLDLPQKCSIHGSSELYRLGVLLGLYLQWLSTMLLRYRRSWGRKSAVRGITNLTCVSLFISLVTNLANGTSLSIDYLIVYYLTVVMFYAESYTWDRIFSEENVYVFAVDKARLYREHGCKSIPVPGDLEMEEEKEMGLRLRADFPLVFQNGLSVAQSVLATWFWVAGLSSIPGFPCMTLEAAAILGVFPLRAHPWQRFATFAAIASSAIFSLLFYIHVQDIVSGYKSTPAATVVTLRIGEHKGSINPTRFSILKAVFRPEPPKLTAAAYDLNWAFGSLYQSVHYFLVYFSGPLVALLSVERIIANNGIKTTPILASTAQILVLSSGLLAVMITAWDVLAQKLRYEHGTNVLKGRSTAGGPPFPVLHMQVMLHIPASTPAFGAT</sequence>
<feature type="transmembrane region" description="Helical" evidence="1">
    <location>
        <begin position="53"/>
        <end position="74"/>
    </location>
</feature>
<dbReference type="EMBL" id="SOZJ01000006">
    <property type="protein sequence ID" value="TGJ65935.1"/>
    <property type="molecule type" value="Genomic_DNA"/>
</dbReference>
<dbReference type="Proteomes" id="UP000297595">
    <property type="component" value="Unassembled WGS sequence"/>
</dbReference>
<evidence type="ECO:0000256" key="1">
    <source>
        <dbReference type="SAM" id="Phobius"/>
    </source>
</evidence>
<evidence type="ECO:0000313" key="3">
    <source>
        <dbReference type="EMBL" id="TGJ65935.1"/>
    </source>
</evidence>
<evidence type="ECO:0000313" key="4">
    <source>
        <dbReference type="Proteomes" id="UP000297595"/>
    </source>
</evidence>
<protein>
    <submittedName>
        <fullName evidence="3">Uncharacterized protein</fullName>
    </submittedName>
</protein>
<feature type="chain" id="PRO_5034368931" evidence="2">
    <location>
        <begin position="25"/>
        <end position="420"/>
    </location>
</feature>
<keyword evidence="1" id="KW-0472">Membrane</keyword>
<reference evidence="3 4" key="1">
    <citation type="submission" date="2019-03" db="EMBL/GenBank/DDBJ databases">
        <title>Nematode-trapping fungi genome.</title>
        <authorList>
            <person name="Vidal-Diez De Ulzurrun G."/>
        </authorList>
    </citation>
    <scope>NUCLEOTIDE SEQUENCE [LARGE SCALE GENOMIC DNA]</scope>
    <source>
        <strain evidence="3 4">TWF154</strain>
    </source>
</reference>
<keyword evidence="1" id="KW-0812">Transmembrane</keyword>
<organism evidence="3 4">
    <name type="scientific">Orbilia oligospora</name>
    <name type="common">Nematode-trapping fungus</name>
    <name type="synonym">Arthrobotrys oligospora</name>
    <dbReference type="NCBI Taxonomy" id="2813651"/>
    <lineage>
        <taxon>Eukaryota</taxon>
        <taxon>Fungi</taxon>
        <taxon>Dikarya</taxon>
        <taxon>Ascomycota</taxon>
        <taxon>Pezizomycotina</taxon>
        <taxon>Orbiliomycetes</taxon>
        <taxon>Orbiliales</taxon>
        <taxon>Orbiliaceae</taxon>
        <taxon>Orbilia</taxon>
    </lineage>
</organism>
<dbReference type="AlphaFoldDB" id="A0A8H2DSE5"/>
<feature type="transmembrane region" description="Helical" evidence="1">
    <location>
        <begin position="318"/>
        <end position="336"/>
    </location>
</feature>
<name>A0A8H2DSE5_ORBOL</name>
<evidence type="ECO:0000256" key="2">
    <source>
        <dbReference type="SAM" id="SignalP"/>
    </source>
</evidence>
<feature type="signal peptide" evidence="2">
    <location>
        <begin position="1"/>
        <end position="24"/>
    </location>
</feature>
<accession>A0A8H2DSE5</accession>
<feature type="transmembrane region" description="Helical" evidence="1">
    <location>
        <begin position="110"/>
        <end position="126"/>
    </location>
</feature>
<keyword evidence="1" id="KW-1133">Transmembrane helix</keyword>
<feature type="transmembrane region" description="Helical" evidence="1">
    <location>
        <begin position="235"/>
        <end position="255"/>
    </location>
</feature>
<feature type="transmembrane region" description="Helical" evidence="1">
    <location>
        <begin position="181"/>
        <end position="202"/>
    </location>
</feature>
<gene>
    <name evidence="3" type="ORF">EYR41_009870</name>
</gene>
<proteinExistence type="predicted"/>
<feature type="transmembrane region" description="Helical" evidence="1">
    <location>
        <begin position="208"/>
        <end position="228"/>
    </location>
</feature>
<comment type="caution">
    <text evidence="3">The sequence shown here is derived from an EMBL/GenBank/DDBJ whole genome shotgun (WGS) entry which is preliminary data.</text>
</comment>
<keyword evidence="2" id="KW-0732">Signal</keyword>
<feature type="transmembrane region" description="Helical" evidence="1">
    <location>
        <begin position="86"/>
        <end position="104"/>
    </location>
</feature>
<feature type="transmembrane region" description="Helical" evidence="1">
    <location>
        <begin position="348"/>
        <end position="372"/>
    </location>
</feature>